<dbReference type="Proteomes" id="UP000193467">
    <property type="component" value="Unassembled WGS sequence"/>
</dbReference>
<feature type="compositionally biased region" description="Low complexity" evidence="1">
    <location>
        <begin position="64"/>
        <end position="120"/>
    </location>
</feature>
<evidence type="ECO:0000313" key="3">
    <source>
        <dbReference type="Proteomes" id="UP000193467"/>
    </source>
</evidence>
<evidence type="ECO:0000313" key="2">
    <source>
        <dbReference type="EMBL" id="ORY92743.1"/>
    </source>
</evidence>
<name>A0A1Y2G481_9BASI</name>
<sequence>MGVSGEGSTARCLPRAFLERPRRGVSMRASKGEPLSTLSRGRGERSSELCTIGKAKGRGGRSGRGTSTSSWSSAEPAVGSSSPARRASSTSSSPSSSASSYSSSSLSSDSSSSLSATSRY</sequence>
<accession>A0A1Y2G481</accession>
<dbReference type="EMBL" id="MCGR01000001">
    <property type="protein sequence ID" value="ORY92743.1"/>
    <property type="molecule type" value="Genomic_DNA"/>
</dbReference>
<organism evidence="2 3">
    <name type="scientific">Leucosporidium creatinivorum</name>
    <dbReference type="NCBI Taxonomy" id="106004"/>
    <lineage>
        <taxon>Eukaryota</taxon>
        <taxon>Fungi</taxon>
        <taxon>Dikarya</taxon>
        <taxon>Basidiomycota</taxon>
        <taxon>Pucciniomycotina</taxon>
        <taxon>Microbotryomycetes</taxon>
        <taxon>Leucosporidiales</taxon>
        <taxon>Leucosporidium</taxon>
    </lineage>
</organism>
<evidence type="ECO:0000256" key="1">
    <source>
        <dbReference type="SAM" id="MobiDB-lite"/>
    </source>
</evidence>
<keyword evidence="3" id="KW-1185">Reference proteome</keyword>
<reference evidence="2 3" key="1">
    <citation type="submission" date="2016-07" db="EMBL/GenBank/DDBJ databases">
        <title>Pervasive Adenine N6-methylation of Active Genes in Fungi.</title>
        <authorList>
            <consortium name="DOE Joint Genome Institute"/>
            <person name="Mondo S.J."/>
            <person name="Dannebaum R.O."/>
            <person name="Kuo R.C."/>
            <person name="Labutti K."/>
            <person name="Haridas S."/>
            <person name="Kuo A."/>
            <person name="Salamov A."/>
            <person name="Ahrendt S.R."/>
            <person name="Lipzen A."/>
            <person name="Sullivan W."/>
            <person name="Andreopoulos W.B."/>
            <person name="Clum A."/>
            <person name="Lindquist E."/>
            <person name="Daum C."/>
            <person name="Ramamoorthy G.K."/>
            <person name="Gryganskyi A."/>
            <person name="Culley D."/>
            <person name="Magnuson J.K."/>
            <person name="James T.Y."/>
            <person name="O'Malley M.A."/>
            <person name="Stajich J.E."/>
            <person name="Spatafora J.W."/>
            <person name="Visel A."/>
            <person name="Grigoriev I.V."/>
        </authorList>
    </citation>
    <scope>NUCLEOTIDE SEQUENCE [LARGE SCALE GENOMIC DNA]</scope>
    <source>
        <strain evidence="2 3">62-1032</strain>
    </source>
</reference>
<protein>
    <submittedName>
        <fullName evidence="2">Uncharacterized protein</fullName>
    </submittedName>
</protein>
<dbReference type="InParanoid" id="A0A1Y2G481"/>
<gene>
    <name evidence="2" type="ORF">BCR35DRAFT_298251</name>
</gene>
<comment type="caution">
    <text evidence="2">The sequence shown here is derived from an EMBL/GenBank/DDBJ whole genome shotgun (WGS) entry which is preliminary data.</text>
</comment>
<dbReference type="AlphaFoldDB" id="A0A1Y2G481"/>
<proteinExistence type="predicted"/>
<feature type="region of interest" description="Disordered" evidence="1">
    <location>
        <begin position="1"/>
        <end position="120"/>
    </location>
</feature>